<dbReference type="PROSITE" id="PS00010">
    <property type="entry name" value="ASX_HYDROXYL"/>
    <property type="match status" value="1"/>
</dbReference>
<accession>A0A8S4FQJ7</accession>
<dbReference type="InterPro" id="IPR050751">
    <property type="entry name" value="ECM_structural_protein"/>
</dbReference>
<dbReference type="AlphaFoldDB" id="A0A8S4FQJ7"/>
<organism evidence="6 7">
    <name type="scientific">Plutella xylostella</name>
    <name type="common">Diamondback moth</name>
    <name type="synonym">Plutella maculipennis</name>
    <dbReference type="NCBI Taxonomy" id="51655"/>
    <lineage>
        <taxon>Eukaryota</taxon>
        <taxon>Metazoa</taxon>
        <taxon>Ecdysozoa</taxon>
        <taxon>Arthropoda</taxon>
        <taxon>Hexapoda</taxon>
        <taxon>Insecta</taxon>
        <taxon>Pterygota</taxon>
        <taxon>Neoptera</taxon>
        <taxon>Endopterygota</taxon>
        <taxon>Lepidoptera</taxon>
        <taxon>Glossata</taxon>
        <taxon>Ditrysia</taxon>
        <taxon>Yponomeutoidea</taxon>
        <taxon>Plutellidae</taxon>
        <taxon>Plutella</taxon>
    </lineage>
</organism>
<dbReference type="SMART" id="SM00179">
    <property type="entry name" value="EGF_CA"/>
    <property type="match status" value="2"/>
</dbReference>
<dbReference type="CDD" id="cd00054">
    <property type="entry name" value="EGF_CA"/>
    <property type="match status" value="1"/>
</dbReference>
<evidence type="ECO:0000256" key="1">
    <source>
        <dbReference type="ARBA" id="ARBA00022536"/>
    </source>
</evidence>
<dbReference type="PROSITE" id="PS50026">
    <property type="entry name" value="EGF_3"/>
    <property type="match status" value="1"/>
</dbReference>
<dbReference type="Gene3D" id="2.10.25.10">
    <property type="entry name" value="Laminin"/>
    <property type="match status" value="2"/>
</dbReference>
<dbReference type="InterPro" id="IPR049883">
    <property type="entry name" value="NOTCH1_EGF-like"/>
</dbReference>
<evidence type="ECO:0000256" key="3">
    <source>
        <dbReference type="ARBA" id="ARBA00023157"/>
    </source>
</evidence>
<dbReference type="Pfam" id="PF14670">
    <property type="entry name" value="FXa_inhibition"/>
    <property type="match status" value="1"/>
</dbReference>
<dbReference type="PANTHER" id="PTHR24034:SF89">
    <property type="entry name" value="COMPLEMENT COMPONENT C1Q RECEPTOR"/>
    <property type="match status" value="1"/>
</dbReference>
<name>A0A8S4FQJ7_PLUXY</name>
<dbReference type="EMBL" id="CAJHNJ030000039">
    <property type="protein sequence ID" value="CAG9129788.1"/>
    <property type="molecule type" value="Genomic_DNA"/>
</dbReference>
<dbReference type="PROSITE" id="PS01186">
    <property type="entry name" value="EGF_2"/>
    <property type="match status" value="1"/>
</dbReference>
<dbReference type="InterPro" id="IPR000742">
    <property type="entry name" value="EGF"/>
</dbReference>
<dbReference type="GO" id="GO:0005509">
    <property type="term" value="F:calcium ion binding"/>
    <property type="evidence" value="ECO:0007669"/>
    <property type="project" value="InterPro"/>
</dbReference>
<evidence type="ECO:0000313" key="6">
    <source>
        <dbReference type="EMBL" id="CAG9129788.1"/>
    </source>
</evidence>
<keyword evidence="1 4" id="KW-0245">EGF-like domain</keyword>
<proteinExistence type="predicted"/>
<feature type="domain" description="EGF-like" evidence="5">
    <location>
        <begin position="3"/>
        <end position="45"/>
    </location>
</feature>
<evidence type="ECO:0000256" key="2">
    <source>
        <dbReference type="ARBA" id="ARBA00022737"/>
    </source>
</evidence>
<keyword evidence="3" id="KW-1015">Disulfide bond</keyword>
<dbReference type="SMART" id="SM00181">
    <property type="entry name" value="EGF"/>
    <property type="match status" value="2"/>
</dbReference>
<evidence type="ECO:0000259" key="5">
    <source>
        <dbReference type="PROSITE" id="PS50026"/>
    </source>
</evidence>
<comment type="caution">
    <text evidence="4">Lacks conserved residue(s) required for the propagation of feature annotation.</text>
</comment>
<dbReference type="PANTHER" id="PTHR24034">
    <property type="entry name" value="EGF-LIKE DOMAIN-CONTAINING PROTEIN"/>
    <property type="match status" value="1"/>
</dbReference>
<sequence>MLNIDECLLESNACHSTQACENAAGGYRCACPAGYAARGGGQRCLDINECSTGAHGCQFACVNTAGGHVCACPAHMRLRSDRRTCYTPTSYHRQVEEIDSEYAGISMDIPAKYMKQSRSVT</sequence>
<reference evidence="6" key="1">
    <citation type="submission" date="2020-11" db="EMBL/GenBank/DDBJ databases">
        <authorList>
            <person name="Whiteford S."/>
        </authorList>
    </citation>
    <scope>NUCLEOTIDE SEQUENCE</scope>
</reference>
<dbReference type="FunFam" id="2.10.25.10:FF:000119">
    <property type="entry name" value="vitamin K-dependent protein S"/>
    <property type="match status" value="1"/>
</dbReference>
<comment type="caution">
    <text evidence="6">The sequence shown here is derived from an EMBL/GenBank/DDBJ whole genome shotgun (WGS) entry which is preliminary data.</text>
</comment>
<keyword evidence="2" id="KW-0677">Repeat</keyword>
<keyword evidence="7" id="KW-1185">Reference proteome</keyword>
<evidence type="ECO:0000256" key="4">
    <source>
        <dbReference type="PROSITE-ProRule" id="PRU00076"/>
    </source>
</evidence>
<dbReference type="InterPro" id="IPR001881">
    <property type="entry name" value="EGF-like_Ca-bd_dom"/>
</dbReference>
<dbReference type="InterPro" id="IPR000152">
    <property type="entry name" value="EGF-type_Asp/Asn_hydroxyl_site"/>
</dbReference>
<evidence type="ECO:0000313" key="7">
    <source>
        <dbReference type="Proteomes" id="UP000653454"/>
    </source>
</evidence>
<protein>
    <submittedName>
        <fullName evidence="6">(diamondback moth) hypothetical protein</fullName>
    </submittedName>
</protein>
<gene>
    <name evidence="6" type="ORF">PLXY2_LOCUS9652</name>
</gene>
<dbReference type="Proteomes" id="UP000653454">
    <property type="component" value="Unassembled WGS sequence"/>
</dbReference>
<dbReference type="Pfam" id="PF07645">
    <property type="entry name" value="EGF_CA"/>
    <property type="match status" value="1"/>
</dbReference>
<dbReference type="SUPFAM" id="SSF57196">
    <property type="entry name" value="EGF/Laminin"/>
    <property type="match status" value="1"/>
</dbReference>